<reference evidence="4" key="1">
    <citation type="submission" date="2015-07" db="EMBL/GenBank/DDBJ databases">
        <authorList>
            <person name="Teixeira M.M."/>
            <person name="Souza R.C."/>
            <person name="Almeida L.G."/>
            <person name="Vicente V.A."/>
            <person name="de Hoog S."/>
            <person name="Bocca A.L."/>
            <person name="de Almeida S.R."/>
            <person name="Vasconcelos A.T."/>
            <person name="Felipe M.S."/>
        </authorList>
    </citation>
    <scope>NUCLEOTIDE SEQUENCE [LARGE SCALE GENOMIC DNA]</scope>
    <source>
        <strain evidence="4">KSF</strain>
    </source>
</reference>
<feature type="transmembrane region" description="Helical" evidence="2">
    <location>
        <begin position="272"/>
        <end position="298"/>
    </location>
</feature>
<gene>
    <name evidence="3" type="ORF">CLCR_00052</name>
</gene>
<dbReference type="InterPro" id="IPR052413">
    <property type="entry name" value="SUR7_domain"/>
</dbReference>
<dbReference type="EMBL" id="LGRB01000018">
    <property type="protein sequence ID" value="OCT45874.1"/>
    <property type="molecule type" value="Genomic_DNA"/>
</dbReference>
<evidence type="ECO:0000313" key="4">
    <source>
        <dbReference type="Proteomes" id="UP000094526"/>
    </source>
</evidence>
<dbReference type="Pfam" id="PF06687">
    <property type="entry name" value="SUR7"/>
    <property type="match status" value="1"/>
</dbReference>
<dbReference type="PANTHER" id="PTHR28019:SF7">
    <property type="entry name" value="SUR7 PROTEIN"/>
    <property type="match status" value="1"/>
</dbReference>
<dbReference type="GO" id="GO:0051285">
    <property type="term" value="C:cell cortex of cell tip"/>
    <property type="evidence" value="ECO:0007669"/>
    <property type="project" value="TreeGrafter"/>
</dbReference>
<sequence>MRFSPLLTLLSALAALALMFMVLLAGYTTSTLPTLDMFTINAAQIANTEFNNGTGNGEVSPSYRRAAKQPAFAVGCNCAEIVNGTLTINGTAVINGTLSLGTAKLDVAPYYSVFTINYCQGGYLPDYADPSGSAVLTHCQKPSLSRHFDLVDIIEDSMKRTGEALGVDLSLDDLDWPQGISNAFTYVNSAGAAFIGFLLVGLASLILATLAAFLGLFRATKTTAKFLFITSVIALVAQTICAVIATAIVTIVVNGINANGDDIGVSADQGNYFMAMIWIAVALLFVSTLTTTATLCIGSSRRSHAPLRQDEGYDMPPIGRRKPVPYSTYSPDPRDWDPYSSRRTLVNDGEYNQYGDEFR</sequence>
<feature type="transmembrane region" description="Helical" evidence="2">
    <location>
        <begin position="190"/>
        <end position="214"/>
    </location>
</feature>
<feature type="transmembrane region" description="Helical" evidence="2">
    <location>
        <begin position="226"/>
        <end position="252"/>
    </location>
</feature>
<evidence type="ECO:0000256" key="2">
    <source>
        <dbReference type="SAM" id="Phobius"/>
    </source>
</evidence>
<name>A0A1C1CBH7_9EURO</name>
<keyword evidence="2" id="KW-1133">Transmembrane helix</keyword>
<keyword evidence="4" id="KW-1185">Reference proteome</keyword>
<dbReference type="VEuPathDB" id="FungiDB:G647_00030"/>
<keyword evidence="2" id="KW-0812">Transmembrane</keyword>
<keyword evidence="2" id="KW-0472">Membrane</keyword>
<dbReference type="GO" id="GO:0005886">
    <property type="term" value="C:plasma membrane"/>
    <property type="evidence" value="ECO:0007669"/>
    <property type="project" value="InterPro"/>
</dbReference>
<dbReference type="GO" id="GO:0031505">
    <property type="term" value="P:fungal-type cell wall organization"/>
    <property type="evidence" value="ECO:0007669"/>
    <property type="project" value="TreeGrafter"/>
</dbReference>
<dbReference type="VEuPathDB" id="FungiDB:CLCR_00052"/>
<evidence type="ECO:0008006" key="5">
    <source>
        <dbReference type="Google" id="ProtNLM"/>
    </source>
</evidence>
<comment type="caution">
    <text evidence="3">The sequence shown here is derived from an EMBL/GenBank/DDBJ whole genome shotgun (WGS) entry which is preliminary data.</text>
</comment>
<dbReference type="AlphaFoldDB" id="A0A1C1CBH7"/>
<evidence type="ECO:0000313" key="3">
    <source>
        <dbReference type="EMBL" id="OCT45874.1"/>
    </source>
</evidence>
<dbReference type="InterPro" id="IPR009571">
    <property type="entry name" value="SUR7/Rim9-like_fungi"/>
</dbReference>
<dbReference type="OrthoDB" id="4159154at2759"/>
<organism evidence="3 4">
    <name type="scientific">Cladophialophora carrionii</name>
    <dbReference type="NCBI Taxonomy" id="86049"/>
    <lineage>
        <taxon>Eukaryota</taxon>
        <taxon>Fungi</taxon>
        <taxon>Dikarya</taxon>
        <taxon>Ascomycota</taxon>
        <taxon>Pezizomycotina</taxon>
        <taxon>Eurotiomycetes</taxon>
        <taxon>Chaetothyriomycetidae</taxon>
        <taxon>Chaetothyriales</taxon>
        <taxon>Herpotrichiellaceae</taxon>
        <taxon>Cladophialophora</taxon>
    </lineage>
</organism>
<evidence type="ECO:0000256" key="1">
    <source>
        <dbReference type="SAM" id="MobiDB-lite"/>
    </source>
</evidence>
<protein>
    <recommendedName>
        <fullName evidence="5">Integral membrane protein</fullName>
    </recommendedName>
</protein>
<dbReference type="PANTHER" id="PTHR28019">
    <property type="entry name" value="CELL MEMBRANE PROTEIN YLR413W-RELATED"/>
    <property type="match status" value="1"/>
</dbReference>
<feature type="region of interest" description="Disordered" evidence="1">
    <location>
        <begin position="307"/>
        <end position="342"/>
    </location>
</feature>
<dbReference type="Proteomes" id="UP000094526">
    <property type="component" value="Unassembled WGS sequence"/>
</dbReference>
<proteinExistence type="predicted"/>
<accession>A0A1C1CBH7</accession>